<sequence>MRLRHQTGLLNDYAEFMSRSMQELSDMKELLNRNSIGHHLEKRPEKVVEHDASGKELKLNSGSSSQQMKHSYFISDDGGGIARVDPQRVSSATSTPPPDNSSVPINSPSISGLIEGVFTDSDAFFSGMATSDPIAPGVVAGAASVEGVDDNIGLLGQVKSLTKMAGILGRPHGKGLFRSLSLVIQFIYRVQTRIRRRLDHDKQGQIGEFTEVIDLYEEMTRSWLAPAIKYPIGSLVSPSSTIILRPVGLSPSGPLASLLHKAGRRSSPSLSIAIQISVRLKHICDTLVELTAPDVQVPTALIGFVNRYLISSGLYFPPSYLFPSESRLLQYDHRGATAPLSDHAKQSLLVNYFITRVLVAMILKPWEMGIGKRPKEKQTDIWNNLKVMASVMYEVVNGDGDDPDHIRRDFNLLDHNDPSIKPLQDAINENRIKVDTFIRQLLTRV</sequence>
<reference evidence="2" key="1">
    <citation type="submission" date="2015-04" db="EMBL/GenBank/DDBJ databases">
        <title>The genome sequence of the plant pathogenic Rhizarian Plasmodiophora brassicae reveals insights in its biotrophic life cycle and the origin of chitin synthesis.</title>
        <authorList>
            <person name="Schwelm A."/>
            <person name="Fogelqvist J."/>
            <person name="Knaust A."/>
            <person name="Julke S."/>
            <person name="Lilja T."/>
            <person name="Dhandapani V."/>
            <person name="Bonilla-Rosso G."/>
            <person name="Karlsson M."/>
            <person name="Shevchenko A."/>
            <person name="Choi S.R."/>
            <person name="Kim H.G."/>
            <person name="Park J.Y."/>
            <person name="Lim Y.P."/>
            <person name="Ludwig-Muller J."/>
            <person name="Dixelius C."/>
        </authorList>
    </citation>
    <scope>NUCLEOTIDE SEQUENCE</scope>
    <source>
        <tissue evidence="2">Potato root galls</tissue>
    </source>
</reference>
<protein>
    <submittedName>
        <fullName evidence="2">Uncharacterized protein</fullName>
    </submittedName>
</protein>
<feature type="region of interest" description="Disordered" evidence="1">
    <location>
        <begin position="87"/>
        <end position="106"/>
    </location>
</feature>
<accession>A0A0H5QFU3</accession>
<evidence type="ECO:0000313" key="2">
    <source>
        <dbReference type="EMBL" id="CRZ00805.1"/>
    </source>
</evidence>
<dbReference type="EMBL" id="HACM01000363">
    <property type="protein sequence ID" value="CRZ00805.1"/>
    <property type="molecule type" value="Transcribed_RNA"/>
</dbReference>
<organism evidence="2">
    <name type="scientific">Spongospora subterranea</name>
    <dbReference type="NCBI Taxonomy" id="70186"/>
    <lineage>
        <taxon>Eukaryota</taxon>
        <taxon>Sar</taxon>
        <taxon>Rhizaria</taxon>
        <taxon>Endomyxa</taxon>
        <taxon>Phytomyxea</taxon>
        <taxon>Plasmodiophorida</taxon>
        <taxon>Plasmodiophoridae</taxon>
        <taxon>Spongospora</taxon>
    </lineage>
</organism>
<name>A0A0H5QFU3_9EUKA</name>
<dbReference type="AlphaFoldDB" id="A0A0H5QFU3"/>
<evidence type="ECO:0000256" key="1">
    <source>
        <dbReference type="SAM" id="MobiDB-lite"/>
    </source>
</evidence>
<proteinExistence type="predicted"/>